<evidence type="ECO:0000256" key="4">
    <source>
        <dbReference type="ARBA" id="ARBA00022763"/>
    </source>
</evidence>
<dbReference type="GO" id="GO:0006285">
    <property type="term" value="P:base-excision repair, AP site formation"/>
    <property type="evidence" value="ECO:0007669"/>
    <property type="project" value="TreeGrafter"/>
</dbReference>
<dbReference type="SMART" id="SM00478">
    <property type="entry name" value="ENDO3c"/>
    <property type="match status" value="1"/>
</dbReference>
<dbReference type="Pfam" id="PF00730">
    <property type="entry name" value="HhH-GPD"/>
    <property type="match status" value="1"/>
</dbReference>
<dbReference type="GO" id="GO:0005737">
    <property type="term" value="C:cytoplasm"/>
    <property type="evidence" value="ECO:0007669"/>
    <property type="project" value="TreeGrafter"/>
</dbReference>
<dbReference type="Gene3D" id="1.10.340.30">
    <property type="entry name" value="Hypothetical protein, domain 2"/>
    <property type="match status" value="1"/>
</dbReference>
<dbReference type="GO" id="GO:0032993">
    <property type="term" value="C:protein-DNA complex"/>
    <property type="evidence" value="ECO:0007669"/>
    <property type="project" value="TreeGrafter"/>
</dbReference>
<comment type="similarity">
    <text evidence="2">Belongs to the alkylbase DNA glycosidase AlkA family.</text>
</comment>
<evidence type="ECO:0000256" key="5">
    <source>
        <dbReference type="ARBA" id="ARBA00023204"/>
    </source>
</evidence>
<dbReference type="OrthoDB" id="9785929at2"/>
<reference evidence="7 8" key="1">
    <citation type="submission" date="2016-11" db="EMBL/GenBank/DDBJ databases">
        <authorList>
            <person name="Jaros S."/>
            <person name="Januszkiewicz K."/>
            <person name="Wedrychowicz H."/>
        </authorList>
    </citation>
    <scope>NUCLEOTIDE SEQUENCE [LARGE SCALE GENOMIC DNA]</scope>
    <source>
        <strain evidence="7 8">DSM 27406</strain>
    </source>
</reference>
<dbReference type="PANTHER" id="PTHR43003">
    <property type="entry name" value="DNA-3-METHYLADENINE GLYCOSYLASE"/>
    <property type="match status" value="1"/>
</dbReference>
<dbReference type="InterPro" id="IPR037046">
    <property type="entry name" value="AlkA_N_sf"/>
</dbReference>
<name>A0A1M6Y1Y9_9BACT</name>
<evidence type="ECO:0000313" key="8">
    <source>
        <dbReference type="Proteomes" id="UP000184420"/>
    </source>
</evidence>
<dbReference type="Gene3D" id="3.30.310.20">
    <property type="entry name" value="DNA-3-methyladenine glycosylase AlkA, N-terminal domain"/>
    <property type="match status" value="1"/>
</dbReference>
<gene>
    <name evidence="7" type="ORF">SAMN05444266_102116</name>
</gene>
<dbReference type="AlphaFoldDB" id="A0A1M6Y1Y9"/>
<protein>
    <recommendedName>
        <fullName evidence="3">DNA-3-methyladenine glycosylase II</fullName>
        <ecNumber evidence="3">3.2.2.21</ecNumber>
    </recommendedName>
</protein>
<dbReference type="GO" id="GO:0032131">
    <property type="term" value="F:alkylated DNA binding"/>
    <property type="evidence" value="ECO:0007669"/>
    <property type="project" value="TreeGrafter"/>
</dbReference>
<dbReference type="Gene3D" id="1.10.1670.10">
    <property type="entry name" value="Helix-hairpin-Helix base-excision DNA repair enzymes (C-terminal)"/>
    <property type="match status" value="1"/>
</dbReference>
<keyword evidence="8" id="KW-1185">Reference proteome</keyword>
<dbReference type="GO" id="GO:0008725">
    <property type="term" value="F:DNA-3-methyladenine glycosylase activity"/>
    <property type="evidence" value="ECO:0007669"/>
    <property type="project" value="TreeGrafter"/>
</dbReference>
<dbReference type="SUPFAM" id="SSF48150">
    <property type="entry name" value="DNA-glycosylase"/>
    <property type="match status" value="1"/>
</dbReference>
<dbReference type="GO" id="GO:0043916">
    <property type="term" value="F:DNA-7-methylguanine glycosylase activity"/>
    <property type="evidence" value="ECO:0007669"/>
    <property type="project" value="TreeGrafter"/>
</dbReference>
<evidence type="ECO:0000256" key="3">
    <source>
        <dbReference type="ARBA" id="ARBA00012000"/>
    </source>
</evidence>
<dbReference type="InterPro" id="IPR051912">
    <property type="entry name" value="Alkylbase_DNA_Glycosylase/TA"/>
</dbReference>
<keyword evidence="4" id="KW-0227">DNA damage</keyword>
<dbReference type="FunFam" id="1.10.340.30:FF:000004">
    <property type="entry name" value="DNA-3-methyladenine glycosylase II"/>
    <property type="match status" value="1"/>
</dbReference>
<dbReference type="EMBL" id="FRBL01000002">
    <property type="protein sequence ID" value="SHL12250.1"/>
    <property type="molecule type" value="Genomic_DNA"/>
</dbReference>
<dbReference type="InterPro" id="IPR011257">
    <property type="entry name" value="DNA_glycosylase"/>
</dbReference>
<dbReference type="Proteomes" id="UP000184420">
    <property type="component" value="Unassembled WGS sequence"/>
</dbReference>
<keyword evidence="5" id="KW-0234">DNA repair</keyword>
<sequence length="311" mass="34914">MKSQQILVDINDPGNFSFAACLVFLGRSDKENLHFIRNGTLQKLVVADGIPVLITVTGETGHQLIVEMSPVTFPELTERVPALTEKAIAYITRYVTRWLHLDGSLQSFYDYAAQNPLLSGLPERYKGLRLIGIPDLFETLCWTIIGQQINLTFAYTLRQRLITHFGYSVALDGHTFHLFPRPEVIAALTPEVLAGMQFSGGKARYLIATAQEIVNGTFSMEALDRMDYQQAKERLLALKGIGNWSANYILMKYGRFPEALPLEDAGLHNAIKARLQLEAKPTAAQLKEITGKWGQHAAYATFYLWRTLLPQ</sequence>
<comment type="catalytic activity">
    <reaction evidence="1">
        <text>Hydrolysis of alkylated DNA, releasing 3-methyladenine, 3-methylguanine, 7-methylguanine and 7-methyladenine.</text>
        <dbReference type="EC" id="3.2.2.21"/>
    </reaction>
</comment>
<dbReference type="InterPro" id="IPR023170">
    <property type="entry name" value="HhH_base_excis_C"/>
</dbReference>
<dbReference type="PANTHER" id="PTHR43003:SF12">
    <property type="entry name" value="DNA-3-METHYLADENINE GLYCOSYLASE"/>
    <property type="match status" value="1"/>
</dbReference>
<proteinExistence type="inferred from homology"/>
<dbReference type="STRING" id="1419482.SAMN05444266_102116"/>
<dbReference type="GO" id="GO:0006307">
    <property type="term" value="P:DNA alkylation repair"/>
    <property type="evidence" value="ECO:0007669"/>
    <property type="project" value="TreeGrafter"/>
</dbReference>
<evidence type="ECO:0000256" key="2">
    <source>
        <dbReference type="ARBA" id="ARBA00010817"/>
    </source>
</evidence>
<dbReference type="CDD" id="cd00056">
    <property type="entry name" value="ENDO3c"/>
    <property type="match status" value="1"/>
</dbReference>
<accession>A0A1M6Y1Y9</accession>
<organism evidence="7 8">
    <name type="scientific">Chitinophaga jiangningensis</name>
    <dbReference type="NCBI Taxonomy" id="1419482"/>
    <lineage>
        <taxon>Bacteria</taxon>
        <taxon>Pseudomonadati</taxon>
        <taxon>Bacteroidota</taxon>
        <taxon>Chitinophagia</taxon>
        <taxon>Chitinophagales</taxon>
        <taxon>Chitinophagaceae</taxon>
        <taxon>Chitinophaga</taxon>
    </lineage>
</organism>
<dbReference type="RefSeq" id="WP_073078721.1">
    <property type="nucleotide sequence ID" value="NZ_FRBL01000002.1"/>
</dbReference>
<feature type="domain" description="HhH-GPD" evidence="6">
    <location>
        <begin position="145"/>
        <end position="309"/>
    </location>
</feature>
<evidence type="ECO:0000256" key="1">
    <source>
        <dbReference type="ARBA" id="ARBA00000086"/>
    </source>
</evidence>
<evidence type="ECO:0000313" key="7">
    <source>
        <dbReference type="EMBL" id="SHL12250.1"/>
    </source>
</evidence>
<dbReference type="InterPro" id="IPR003265">
    <property type="entry name" value="HhH-GPD_domain"/>
</dbReference>
<dbReference type="EC" id="3.2.2.21" evidence="3"/>
<evidence type="ECO:0000259" key="6">
    <source>
        <dbReference type="SMART" id="SM00478"/>
    </source>
</evidence>